<feature type="non-terminal residue" evidence="1">
    <location>
        <position position="77"/>
    </location>
</feature>
<gene>
    <name evidence="1" type="ORF">FQN60_011195</name>
</gene>
<evidence type="ECO:0000313" key="2">
    <source>
        <dbReference type="Proteomes" id="UP000327493"/>
    </source>
</evidence>
<reference evidence="1 2" key="1">
    <citation type="submission" date="2019-08" db="EMBL/GenBank/DDBJ databases">
        <title>A chromosome-level genome assembly, high-density linkage maps, and genome scans reveal the genomic architecture of hybrid incompatibilities underlying speciation via character displacement in darters (Percidae: Etheostominae).</title>
        <authorList>
            <person name="Moran R.L."/>
            <person name="Catchen J.M."/>
            <person name="Fuller R.C."/>
        </authorList>
    </citation>
    <scope>NUCLEOTIDE SEQUENCE [LARGE SCALE GENOMIC DNA]</scope>
    <source>
        <strain evidence="1">EspeVRDwgs_2016</strain>
        <tissue evidence="1">Muscle</tissue>
    </source>
</reference>
<dbReference type="Proteomes" id="UP000327493">
    <property type="component" value="Chromosome 1"/>
</dbReference>
<dbReference type="AlphaFoldDB" id="A0A5J5DR71"/>
<keyword evidence="2" id="KW-1185">Reference proteome</keyword>
<protein>
    <submittedName>
        <fullName evidence="1">Uncharacterized protein</fullName>
    </submittedName>
</protein>
<accession>A0A5J5DR71</accession>
<dbReference type="EMBL" id="VOFY01000001">
    <property type="protein sequence ID" value="KAA8595904.1"/>
    <property type="molecule type" value="Genomic_DNA"/>
</dbReference>
<comment type="caution">
    <text evidence="1">The sequence shown here is derived from an EMBL/GenBank/DDBJ whole genome shotgun (WGS) entry which is preliminary data.</text>
</comment>
<evidence type="ECO:0000313" key="1">
    <source>
        <dbReference type="EMBL" id="KAA8595904.1"/>
    </source>
</evidence>
<name>A0A5J5DR71_9PERO</name>
<organism evidence="1 2">
    <name type="scientific">Etheostoma spectabile</name>
    <name type="common">orangethroat darter</name>
    <dbReference type="NCBI Taxonomy" id="54343"/>
    <lineage>
        <taxon>Eukaryota</taxon>
        <taxon>Metazoa</taxon>
        <taxon>Chordata</taxon>
        <taxon>Craniata</taxon>
        <taxon>Vertebrata</taxon>
        <taxon>Euteleostomi</taxon>
        <taxon>Actinopterygii</taxon>
        <taxon>Neopterygii</taxon>
        <taxon>Teleostei</taxon>
        <taxon>Neoteleostei</taxon>
        <taxon>Acanthomorphata</taxon>
        <taxon>Eupercaria</taxon>
        <taxon>Perciformes</taxon>
        <taxon>Percoidei</taxon>
        <taxon>Percidae</taxon>
        <taxon>Etheostomatinae</taxon>
        <taxon>Etheostoma</taxon>
    </lineage>
</organism>
<proteinExistence type="predicted"/>
<sequence>MTDRELSAGGGRLMELYCISPEMHEVCSSNLFRGYYGPLPSGKPITPSTKLYPSRSELSGVVASAGAASASDERAKE</sequence>